<dbReference type="EMBL" id="JBBWWQ010000004">
    <property type="protein sequence ID" value="KAK8948871.1"/>
    <property type="molecule type" value="Genomic_DNA"/>
</dbReference>
<reference evidence="1 2" key="1">
    <citation type="journal article" date="2022" name="Nat. Plants">
        <title>Genomes of leafy and leafless Platanthera orchids illuminate the evolution of mycoheterotrophy.</title>
        <authorList>
            <person name="Li M.H."/>
            <person name="Liu K.W."/>
            <person name="Li Z."/>
            <person name="Lu H.C."/>
            <person name="Ye Q.L."/>
            <person name="Zhang D."/>
            <person name="Wang J.Y."/>
            <person name="Li Y.F."/>
            <person name="Zhong Z.M."/>
            <person name="Liu X."/>
            <person name="Yu X."/>
            <person name="Liu D.K."/>
            <person name="Tu X.D."/>
            <person name="Liu B."/>
            <person name="Hao Y."/>
            <person name="Liao X.Y."/>
            <person name="Jiang Y.T."/>
            <person name="Sun W.H."/>
            <person name="Chen J."/>
            <person name="Chen Y.Q."/>
            <person name="Ai Y."/>
            <person name="Zhai J.W."/>
            <person name="Wu S.S."/>
            <person name="Zhou Z."/>
            <person name="Hsiao Y.Y."/>
            <person name="Wu W.L."/>
            <person name="Chen Y.Y."/>
            <person name="Lin Y.F."/>
            <person name="Hsu J.L."/>
            <person name="Li C.Y."/>
            <person name="Wang Z.W."/>
            <person name="Zhao X."/>
            <person name="Zhong W.Y."/>
            <person name="Ma X.K."/>
            <person name="Ma L."/>
            <person name="Huang J."/>
            <person name="Chen G.Z."/>
            <person name="Huang M.Z."/>
            <person name="Huang L."/>
            <person name="Peng D.H."/>
            <person name="Luo Y.B."/>
            <person name="Zou S.Q."/>
            <person name="Chen S.P."/>
            <person name="Lan S."/>
            <person name="Tsai W.C."/>
            <person name="Van de Peer Y."/>
            <person name="Liu Z.J."/>
        </authorList>
    </citation>
    <scope>NUCLEOTIDE SEQUENCE [LARGE SCALE GENOMIC DNA]</scope>
    <source>
        <strain evidence="1">Lor287</strain>
    </source>
</reference>
<gene>
    <name evidence="1" type="ORF">KSP39_PZI005526</name>
</gene>
<sequence length="116" mass="12583">MSSLIVMDCLDKDCPSTLLSPSLLFPPFHHPSSVAKPLEHHHRKSIPLLTNRSGVDADRIALDIQVAKKHAVSQALSDGCLGNFKSFDSPFGNYLVPVIPTQADLLGSHESEQKVA</sequence>
<dbReference type="Proteomes" id="UP001418222">
    <property type="component" value="Unassembled WGS sequence"/>
</dbReference>
<evidence type="ECO:0000313" key="2">
    <source>
        <dbReference type="Proteomes" id="UP001418222"/>
    </source>
</evidence>
<dbReference type="AlphaFoldDB" id="A0AAP0GAS4"/>
<evidence type="ECO:0000313" key="1">
    <source>
        <dbReference type="EMBL" id="KAK8948871.1"/>
    </source>
</evidence>
<keyword evidence="2" id="KW-1185">Reference proteome</keyword>
<dbReference type="PANTHER" id="PTHR48205">
    <property type="entry name" value="OS01G0742766 PROTEIN"/>
    <property type="match status" value="1"/>
</dbReference>
<comment type="caution">
    <text evidence="1">The sequence shown here is derived from an EMBL/GenBank/DDBJ whole genome shotgun (WGS) entry which is preliminary data.</text>
</comment>
<dbReference type="PANTHER" id="PTHR48205:SF1">
    <property type="entry name" value="OS01G0742766 PROTEIN"/>
    <property type="match status" value="1"/>
</dbReference>
<proteinExistence type="predicted"/>
<organism evidence="1 2">
    <name type="scientific">Platanthera zijinensis</name>
    <dbReference type="NCBI Taxonomy" id="2320716"/>
    <lineage>
        <taxon>Eukaryota</taxon>
        <taxon>Viridiplantae</taxon>
        <taxon>Streptophyta</taxon>
        <taxon>Embryophyta</taxon>
        <taxon>Tracheophyta</taxon>
        <taxon>Spermatophyta</taxon>
        <taxon>Magnoliopsida</taxon>
        <taxon>Liliopsida</taxon>
        <taxon>Asparagales</taxon>
        <taxon>Orchidaceae</taxon>
        <taxon>Orchidoideae</taxon>
        <taxon>Orchideae</taxon>
        <taxon>Orchidinae</taxon>
        <taxon>Platanthera</taxon>
    </lineage>
</organism>
<protein>
    <submittedName>
        <fullName evidence="1">Uncharacterized protein</fullName>
    </submittedName>
</protein>
<accession>A0AAP0GAS4</accession>
<name>A0AAP0GAS4_9ASPA</name>